<sequence>MWFLHHNLAKYLLEFFWISNVLESYYLMSKKPALKYFGFDPFSYFTVETLHLPT</sequence>
<accession>A0A0A9DJH5</accession>
<organism evidence="1">
    <name type="scientific">Arundo donax</name>
    <name type="common">Giant reed</name>
    <name type="synonym">Donax arundinaceus</name>
    <dbReference type="NCBI Taxonomy" id="35708"/>
    <lineage>
        <taxon>Eukaryota</taxon>
        <taxon>Viridiplantae</taxon>
        <taxon>Streptophyta</taxon>
        <taxon>Embryophyta</taxon>
        <taxon>Tracheophyta</taxon>
        <taxon>Spermatophyta</taxon>
        <taxon>Magnoliopsida</taxon>
        <taxon>Liliopsida</taxon>
        <taxon>Poales</taxon>
        <taxon>Poaceae</taxon>
        <taxon>PACMAD clade</taxon>
        <taxon>Arundinoideae</taxon>
        <taxon>Arundineae</taxon>
        <taxon>Arundo</taxon>
    </lineage>
</organism>
<name>A0A0A9DJH5_ARUDO</name>
<protein>
    <submittedName>
        <fullName evidence="1">Uncharacterized protein</fullName>
    </submittedName>
</protein>
<dbReference type="AlphaFoldDB" id="A0A0A9DJH5"/>
<reference evidence="1" key="1">
    <citation type="submission" date="2014-09" db="EMBL/GenBank/DDBJ databases">
        <authorList>
            <person name="Magalhaes I.L.F."/>
            <person name="Oliveira U."/>
            <person name="Santos F.R."/>
            <person name="Vidigal T.H.D.A."/>
            <person name="Brescovit A.D."/>
            <person name="Santos A.J."/>
        </authorList>
    </citation>
    <scope>NUCLEOTIDE SEQUENCE</scope>
    <source>
        <tissue evidence="1">Shoot tissue taken approximately 20 cm above the soil surface</tissue>
    </source>
</reference>
<evidence type="ECO:0000313" key="1">
    <source>
        <dbReference type="EMBL" id="JAD88714.1"/>
    </source>
</evidence>
<reference evidence="1" key="2">
    <citation type="journal article" date="2015" name="Data Brief">
        <title>Shoot transcriptome of the giant reed, Arundo donax.</title>
        <authorList>
            <person name="Barrero R.A."/>
            <person name="Guerrero F.D."/>
            <person name="Moolhuijzen P."/>
            <person name="Goolsby J.A."/>
            <person name="Tidwell J."/>
            <person name="Bellgard S.E."/>
            <person name="Bellgard M.I."/>
        </authorList>
    </citation>
    <scope>NUCLEOTIDE SEQUENCE</scope>
    <source>
        <tissue evidence="1">Shoot tissue taken approximately 20 cm above the soil surface</tissue>
    </source>
</reference>
<proteinExistence type="predicted"/>
<dbReference type="EMBL" id="GBRH01209181">
    <property type="protein sequence ID" value="JAD88714.1"/>
    <property type="molecule type" value="Transcribed_RNA"/>
</dbReference>